<protein>
    <submittedName>
        <fullName evidence="1">Uncharacterized protein</fullName>
    </submittedName>
</protein>
<sequence>MRTLSFNRFLNSVTINSCDSLNVEATSPISVASTSGFKDISAIKEFRFLGSAATLLCHSRLRHKPSSVASSLSLIVASHKLTTATTLSLTTLHCSDRLVSPTYICFTKVAKSLKNFSYGISSSKCKRVGNRLTRKRLCNGLISAARKRLKTSSHESHNDSTTAISLAAAARQYLALNVGWKRSTKEAIKRSSSERMCNTSVSCLKDSLRCSSTSTKCMGSQHNKPLIITFCGNVVELMPLSSNNLLAKSCLACMEIEGKNKVISCVQQGLSPNKRKYSITNSPKSPNNFSASILSSRIQNKFLTPSFST</sequence>
<dbReference type="Proteomes" id="UP000037069">
    <property type="component" value="Unassembled WGS sequence"/>
</dbReference>
<comment type="caution">
    <text evidence="1">The sequence shown here is derived from an EMBL/GenBank/DDBJ whole genome shotgun (WGS) entry which is preliminary data.</text>
</comment>
<evidence type="ECO:0000313" key="1">
    <source>
        <dbReference type="EMBL" id="KNC26952.1"/>
    </source>
</evidence>
<evidence type="ECO:0000313" key="2">
    <source>
        <dbReference type="Proteomes" id="UP000037069"/>
    </source>
</evidence>
<dbReference type="AlphaFoldDB" id="A0A0L0C3Y5"/>
<reference evidence="1 2" key="1">
    <citation type="journal article" date="2015" name="Nat. Commun.">
        <title>Lucilia cuprina genome unlocks parasitic fly biology to underpin future interventions.</title>
        <authorList>
            <person name="Anstead C.A."/>
            <person name="Korhonen P.K."/>
            <person name="Young N.D."/>
            <person name="Hall R.S."/>
            <person name="Jex A.R."/>
            <person name="Murali S.C."/>
            <person name="Hughes D.S."/>
            <person name="Lee S.F."/>
            <person name="Perry T."/>
            <person name="Stroehlein A.J."/>
            <person name="Ansell B.R."/>
            <person name="Breugelmans B."/>
            <person name="Hofmann A."/>
            <person name="Qu J."/>
            <person name="Dugan S."/>
            <person name="Lee S.L."/>
            <person name="Chao H."/>
            <person name="Dinh H."/>
            <person name="Han Y."/>
            <person name="Doddapaneni H.V."/>
            <person name="Worley K.C."/>
            <person name="Muzny D.M."/>
            <person name="Ioannidis P."/>
            <person name="Waterhouse R.M."/>
            <person name="Zdobnov E.M."/>
            <person name="James P.J."/>
            <person name="Bagnall N.H."/>
            <person name="Kotze A.C."/>
            <person name="Gibbs R.A."/>
            <person name="Richards S."/>
            <person name="Batterham P."/>
            <person name="Gasser R.B."/>
        </authorList>
    </citation>
    <scope>NUCLEOTIDE SEQUENCE [LARGE SCALE GENOMIC DNA]</scope>
    <source>
        <strain evidence="1 2">LS</strain>
        <tissue evidence="1">Full body</tissue>
    </source>
</reference>
<dbReference type="EMBL" id="JRES01000944">
    <property type="protein sequence ID" value="KNC26952.1"/>
    <property type="molecule type" value="Genomic_DNA"/>
</dbReference>
<proteinExistence type="predicted"/>
<name>A0A0L0C3Y5_LUCCU</name>
<organism evidence="1 2">
    <name type="scientific">Lucilia cuprina</name>
    <name type="common">Green bottle fly</name>
    <name type="synonym">Australian sheep blowfly</name>
    <dbReference type="NCBI Taxonomy" id="7375"/>
    <lineage>
        <taxon>Eukaryota</taxon>
        <taxon>Metazoa</taxon>
        <taxon>Ecdysozoa</taxon>
        <taxon>Arthropoda</taxon>
        <taxon>Hexapoda</taxon>
        <taxon>Insecta</taxon>
        <taxon>Pterygota</taxon>
        <taxon>Neoptera</taxon>
        <taxon>Endopterygota</taxon>
        <taxon>Diptera</taxon>
        <taxon>Brachycera</taxon>
        <taxon>Muscomorpha</taxon>
        <taxon>Oestroidea</taxon>
        <taxon>Calliphoridae</taxon>
        <taxon>Luciliinae</taxon>
        <taxon>Lucilia</taxon>
    </lineage>
</organism>
<keyword evidence="2" id="KW-1185">Reference proteome</keyword>
<gene>
    <name evidence="1" type="ORF">FF38_12714</name>
</gene>
<accession>A0A0L0C3Y5</accession>